<gene>
    <name evidence="1" type="ORF">GCL60_04750</name>
</gene>
<evidence type="ECO:0000313" key="2">
    <source>
        <dbReference type="Proteomes" id="UP000437748"/>
    </source>
</evidence>
<keyword evidence="2" id="KW-1185">Reference proteome</keyword>
<accession>A0A6N6VTB7</accession>
<organism evidence="1 2">
    <name type="scientific">Silvanigrella paludirubra</name>
    <dbReference type="NCBI Taxonomy" id="2499159"/>
    <lineage>
        <taxon>Bacteria</taxon>
        <taxon>Pseudomonadati</taxon>
        <taxon>Bdellovibrionota</taxon>
        <taxon>Oligoflexia</taxon>
        <taxon>Silvanigrellales</taxon>
        <taxon>Silvanigrellaceae</taxon>
        <taxon>Silvanigrella</taxon>
    </lineage>
</organism>
<name>A0A6N6VTB7_9BACT</name>
<dbReference type="Proteomes" id="UP000437748">
    <property type="component" value="Unassembled WGS sequence"/>
</dbReference>
<comment type="caution">
    <text evidence="1">The sequence shown here is derived from an EMBL/GenBank/DDBJ whole genome shotgun (WGS) entry which is preliminary data.</text>
</comment>
<sequence length="110" mass="12335">MILNSESVELIRLNAIRLATSIRSKDDLVDLATASSFEQVFSAIETILTNTEMYFDDDLLIQLDVQSWQSFKAILLVYTLNVVNRQINLARESGFSQQAGRDFGASTTNL</sequence>
<dbReference type="OrthoDB" id="5295222at2"/>
<proteinExistence type="predicted"/>
<dbReference type="EMBL" id="WFLM01000002">
    <property type="protein sequence ID" value="KAB8039570.1"/>
    <property type="molecule type" value="Genomic_DNA"/>
</dbReference>
<evidence type="ECO:0000313" key="1">
    <source>
        <dbReference type="EMBL" id="KAB8039570.1"/>
    </source>
</evidence>
<reference evidence="1 2" key="1">
    <citation type="submission" date="2019-10" db="EMBL/GenBank/DDBJ databases">
        <title>New species of Slilvanegrellaceae.</title>
        <authorList>
            <person name="Pitt A."/>
            <person name="Hahn M.W."/>
        </authorList>
    </citation>
    <scope>NUCLEOTIDE SEQUENCE [LARGE SCALE GENOMIC DNA]</scope>
    <source>
        <strain evidence="1 2">SP-Ram-0.45-NSY-1</strain>
    </source>
</reference>
<dbReference type="AlphaFoldDB" id="A0A6N6VTB7"/>
<protein>
    <submittedName>
        <fullName evidence="1">Uncharacterized protein</fullName>
    </submittedName>
</protein>
<dbReference type="RefSeq" id="WP_153418851.1">
    <property type="nucleotide sequence ID" value="NZ_WFLM01000002.1"/>
</dbReference>